<reference evidence="7" key="1">
    <citation type="submission" date="2012-12" db="EMBL/GenBank/DDBJ databases">
        <authorList>
            <person name="Hellsten U."/>
            <person name="Grimwood J."/>
            <person name="Chapman J.A."/>
            <person name="Shapiro H."/>
            <person name="Aerts A."/>
            <person name="Otillar R.P."/>
            <person name="Terry A.Y."/>
            <person name="Boore J.L."/>
            <person name="Simakov O."/>
            <person name="Marletaz F."/>
            <person name="Cho S.-J."/>
            <person name="Edsinger-Gonzales E."/>
            <person name="Havlak P."/>
            <person name="Kuo D.-H."/>
            <person name="Larsson T."/>
            <person name="Lv J."/>
            <person name="Arendt D."/>
            <person name="Savage R."/>
            <person name="Osoegawa K."/>
            <person name="de Jong P."/>
            <person name="Lindberg D.R."/>
            <person name="Seaver E.C."/>
            <person name="Weisblat D.A."/>
            <person name="Putnam N.H."/>
            <person name="Grigoriev I.V."/>
            <person name="Rokhsar D.S."/>
        </authorList>
    </citation>
    <scope>NUCLEOTIDE SEQUENCE</scope>
</reference>
<dbReference type="GO" id="GO:0035591">
    <property type="term" value="F:signaling adaptor activity"/>
    <property type="evidence" value="ECO:0000318"/>
    <property type="project" value="GO_Central"/>
</dbReference>
<dbReference type="Proteomes" id="UP000015101">
    <property type="component" value="Unassembled WGS sequence"/>
</dbReference>
<dbReference type="EMBL" id="AMQM01001349">
    <property type="status" value="NOT_ANNOTATED_CDS"/>
    <property type="molecule type" value="Genomic_DNA"/>
</dbReference>
<accession>T1ETT4</accession>
<evidence type="ECO:0000313" key="7">
    <source>
        <dbReference type="Proteomes" id="UP000015101"/>
    </source>
</evidence>
<feature type="region of interest" description="Disordered" evidence="3">
    <location>
        <begin position="517"/>
        <end position="562"/>
    </location>
</feature>
<name>T1ETT4_HELRO</name>
<evidence type="ECO:0000256" key="3">
    <source>
        <dbReference type="SAM" id="MobiDB-lite"/>
    </source>
</evidence>
<dbReference type="InterPro" id="IPR000980">
    <property type="entry name" value="SH2"/>
</dbReference>
<feature type="region of interest" description="Disordered" evidence="3">
    <location>
        <begin position="132"/>
        <end position="245"/>
    </location>
</feature>
<feature type="domain" description="SH2" evidence="4">
    <location>
        <begin position="590"/>
        <end position="651"/>
    </location>
</feature>
<feature type="region of interest" description="Disordered" evidence="3">
    <location>
        <begin position="379"/>
        <end position="412"/>
    </location>
</feature>
<proteinExistence type="predicted"/>
<dbReference type="eggNOG" id="KOG4566">
    <property type="taxonomic scope" value="Eukaryota"/>
</dbReference>
<dbReference type="EnsemblMetazoa" id="HelroT163228">
    <property type="protein sequence ID" value="HelroP163228"/>
    <property type="gene ID" value="HelroG163228"/>
</dbReference>
<evidence type="ECO:0000256" key="2">
    <source>
        <dbReference type="PROSITE-ProRule" id="PRU00191"/>
    </source>
</evidence>
<feature type="compositionally biased region" description="Basic and acidic residues" evidence="3">
    <location>
        <begin position="402"/>
        <end position="412"/>
    </location>
</feature>
<feature type="compositionally biased region" description="Basic and acidic residues" evidence="3">
    <location>
        <begin position="534"/>
        <end position="549"/>
    </location>
</feature>
<feature type="compositionally biased region" description="Polar residues" evidence="3">
    <location>
        <begin position="391"/>
        <end position="401"/>
    </location>
</feature>
<feature type="region of interest" description="Disordered" evidence="3">
    <location>
        <begin position="319"/>
        <end position="340"/>
    </location>
</feature>
<dbReference type="PANTHER" id="PTHR10155">
    <property type="entry name" value="PHOSPHATIDYLINOSITOL 3-KINASE REGULATORY SUBUNIT"/>
    <property type="match status" value="1"/>
</dbReference>
<sequence length="771" mass="87595">MWKHLKNKTSRFGGYELSDIRECAATDDNHSKSAVILKRYTKIPSNLHINNCVSDKNYKSFNNKLFKKCDNEPVDTLLSDEDLENNNSQQWSKEQTTTTNSDKIDISNNNIVRHRKANDATYENINNKLQLNNSHFKKQTKLSPPKMKRRQKVNNTSELSLNVTKDENLESSPFVSQTRKISPKRTSDPNVETHSKDCTANTPHHLHGSPTKKPLYSKSKKETLQSASARDQNYNPQETTSVSRSDLSQAILDTEPTHMSWEEVMEEAQLLGISLKTASLMSQSADSEANKNNSRLKHNKLLSKNTASIFYSDTDECYGRQNSTKETPSMASSASSMGMRNNSVTVSSQTEKYTPQMFKGIAKLQNFFKRAERDDNLPCHCNSKRKYKSKPISSSASVKNQPDSDRMSIKTDRSSRFSLKEALFSSKFNEKLKKITDRECQECKRQCRICRSLERVSLANKSNVSIPNSLSRFENNECLMARSWQQECTFAENMEATKSMSLNRRLQHVTRIDSFSSIFTKPLDSRPPPPQPPSERRPPPPEPPSERRPPPPQPPKASSRMEKSGYTPLEVISYHINPSENLKELKNVLWYWGSLNREGASKLLQGKPDGWFLVRNSSEERYALALSFRSGGETHHTGIECINGKFGLFFICTFSFHEPSPPVQEEVNAAAQPSLVKIQSEKMTAVKFIEQASIKSKSEKDRYYLQPRSSKESIIPVKLWNPVLRPLESLTNLAADVILVSLDGPETLLNLLPVTSSLRRIVRNRLKIKSL</sequence>
<feature type="compositionally biased region" description="Basic residues" evidence="3">
    <location>
        <begin position="135"/>
        <end position="152"/>
    </location>
</feature>
<evidence type="ECO:0000313" key="5">
    <source>
        <dbReference type="EMBL" id="ESN96188.1"/>
    </source>
</evidence>
<feature type="compositionally biased region" description="Polar residues" evidence="3">
    <location>
        <begin position="153"/>
        <end position="163"/>
    </location>
</feature>
<dbReference type="GeneID" id="20199984"/>
<feature type="region of interest" description="Disordered" evidence="3">
    <location>
        <begin position="82"/>
        <end position="103"/>
    </location>
</feature>
<evidence type="ECO:0000259" key="4">
    <source>
        <dbReference type="PROSITE" id="PS50001"/>
    </source>
</evidence>
<organism evidence="6 7">
    <name type="scientific">Helobdella robusta</name>
    <name type="common">Californian leech</name>
    <dbReference type="NCBI Taxonomy" id="6412"/>
    <lineage>
        <taxon>Eukaryota</taxon>
        <taxon>Metazoa</taxon>
        <taxon>Spiralia</taxon>
        <taxon>Lophotrochozoa</taxon>
        <taxon>Annelida</taxon>
        <taxon>Clitellata</taxon>
        <taxon>Hirudinea</taxon>
        <taxon>Rhynchobdellida</taxon>
        <taxon>Glossiphoniidae</taxon>
        <taxon>Helobdella</taxon>
    </lineage>
</organism>
<gene>
    <name evidence="6" type="primary">20199984</name>
    <name evidence="5" type="ORF">HELRODRAFT_163228</name>
</gene>
<dbReference type="KEGG" id="hro:HELRODRAFT_163228"/>
<reference evidence="5 7" key="2">
    <citation type="journal article" date="2013" name="Nature">
        <title>Insights into bilaterian evolution from three spiralian genomes.</title>
        <authorList>
            <person name="Simakov O."/>
            <person name="Marletaz F."/>
            <person name="Cho S.J."/>
            <person name="Edsinger-Gonzales E."/>
            <person name="Havlak P."/>
            <person name="Hellsten U."/>
            <person name="Kuo D.H."/>
            <person name="Larsson T."/>
            <person name="Lv J."/>
            <person name="Arendt D."/>
            <person name="Savage R."/>
            <person name="Osoegawa K."/>
            <person name="de Jong P."/>
            <person name="Grimwood J."/>
            <person name="Chapman J.A."/>
            <person name="Shapiro H."/>
            <person name="Aerts A."/>
            <person name="Otillar R.P."/>
            <person name="Terry A.Y."/>
            <person name="Boore J.L."/>
            <person name="Grigoriev I.V."/>
            <person name="Lindberg D.R."/>
            <person name="Seaver E.C."/>
            <person name="Weisblat D.A."/>
            <person name="Putnam N.H."/>
            <person name="Rokhsar D.S."/>
        </authorList>
    </citation>
    <scope>NUCLEOTIDE SEQUENCE</scope>
</reference>
<dbReference type="PROSITE" id="PS50001">
    <property type="entry name" value="SH2"/>
    <property type="match status" value="1"/>
</dbReference>
<dbReference type="PANTHER" id="PTHR10155:SF5">
    <property type="entry name" value="SUPPRESSOR OF CYTOKINE SIGNALING 7"/>
    <property type="match status" value="1"/>
</dbReference>
<dbReference type="HOGENOM" id="CLU_362606_0_0_1"/>
<dbReference type="InParanoid" id="T1ETT4"/>
<protein>
    <recommendedName>
        <fullName evidence="4">SH2 domain-containing protein</fullName>
    </recommendedName>
</protein>
<keyword evidence="7" id="KW-1185">Reference proteome</keyword>
<dbReference type="RefSeq" id="XP_009025409.1">
    <property type="nucleotide sequence ID" value="XM_009027161.1"/>
</dbReference>
<dbReference type="Gene3D" id="3.30.505.10">
    <property type="entry name" value="SH2 domain"/>
    <property type="match status" value="1"/>
</dbReference>
<dbReference type="SUPFAM" id="SSF55550">
    <property type="entry name" value="SH2 domain"/>
    <property type="match status" value="1"/>
</dbReference>
<feature type="compositionally biased region" description="Basic and acidic residues" evidence="3">
    <location>
        <begin position="185"/>
        <end position="197"/>
    </location>
</feature>
<dbReference type="OrthoDB" id="5979828at2759"/>
<feature type="compositionally biased region" description="Polar residues" evidence="3">
    <location>
        <begin position="85"/>
        <end position="99"/>
    </location>
</feature>
<dbReference type="SMART" id="SM00252">
    <property type="entry name" value="SH2"/>
    <property type="match status" value="1"/>
</dbReference>
<dbReference type="Pfam" id="PF00017">
    <property type="entry name" value="SH2"/>
    <property type="match status" value="1"/>
</dbReference>
<dbReference type="EMBL" id="KB097495">
    <property type="protein sequence ID" value="ESN96188.1"/>
    <property type="molecule type" value="Genomic_DNA"/>
</dbReference>
<feature type="compositionally biased region" description="Polar residues" evidence="3">
    <location>
        <begin position="224"/>
        <end position="245"/>
    </location>
</feature>
<evidence type="ECO:0000256" key="1">
    <source>
        <dbReference type="ARBA" id="ARBA00022999"/>
    </source>
</evidence>
<dbReference type="STRING" id="6412.T1ETT4"/>
<feature type="compositionally biased region" description="Polar residues" evidence="3">
    <location>
        <begin position="170"/>
        <end position="180"/>
    </location>
</feature>
<evidence type="ECO:0000313" key="6">
    <source>
        <dbReference type="EnsemblMetazoa" id="HelroP163228"/>
    </source>
</evidence>
<dbReference type="CTD" id="20199984"/>
<reference evidence="6" key="3">
    <citation type="submission" date="2015-06" db="UniProtKB">
        <authorList>
            <consortium name="EnsemblMetazoa"/>
        </authorList>
    </citation>
    <scope>IDENTIFICATION</scope>
</reference>
<dbReference type="InterPro" id="IPR036860">
    <property type="entry name" value="SH2_dom_sf"/>
</dbReference>
<keyword evidence="1 2" id="KW-0727">SH2 domain</keyword>
<dbReference type="AlphaFoldDB" id="T1ETT4"/>